<reference evidence="1" key="1">
    <citation type="journal article" date="2014" name="Front. Microbiol.">
        <title>High frequency of phylogenetically diverse reductive dehalogenase-homologous genes in deep subseafloor sedimentary metagenomes.</title>
        <authorList>
            <person name="Kawai M."/>
            <person name="Futagami T."/>
            <person name="Toyoda A."/>
            <person name="Takaki Y."/>
            <person name="Nishi S."/>
            <person name="Hori S."/>
            <person name="Arai W."/>
            <person name="Tsubouchi T."/>
            <person name="Morono Y."/>
            <person name="Uchiyama I."/>
            <person name="Ito T."/>
            <person name="Fujiyama A."/>
            <person name="Inagaki F."/>
            <person name="Takami H."/>
        </authorList>
    </citation>
    <scope>NUCLEOTIDE SEQUENCE</scope>
    <source>
        <strain evidence="1">Expedition CK06-06</strain>
    </source>
</reference>
<sequence>MHTFEELRPYLYKWATHFCKFYKPRFEINELVNEAWLMGSAQKMPNLQLAG</sequence>
<feature type="non-terminal residue" evidence="1">
    <location>
        <position position="51"/>
    </location>
</feature>
<dbReference type="AlphaFoldDB" id="X1SZR5"/>
<protein>
    <submittedName>
        <fullName evidence="1">Uncharacterized protein</fullName>
    </submittedName>
</protein>
<proteinExistence type="predicted"/>
<dbReference type="EMBL" id="BARW01023684">
    <property type="protein sequence ID" value="GAI98537.1"/>
    <property type="molecule type" value="Genomic_DNA"/>
</dbReference>
<organism evidence="1">
    <name type="scientific">marine sediment metagenome</name>
    <dbReference type="NCBI Taxonomy" id="412755"/>
    <lineage>
        <taxon>unclassified sequences</taxon>
        <taxon>metagenomes</taxon>
        <taxon>ecological metagenomes</taxon>
    </lineage>
</organism>
<name>X1SZR5_9ZZZZ</name>
<gene>
    <name evidence="1" type="ORF">S12H4_39222</name>
</gene>
<comment type="caution">
    <text evidence="1">The sequence shown here is derived from an EMBL/GenBank/DDBJ whole genome shotgun (WGS) entry which is preliminary data.</text>
</comment>
<evidence type="ECO:0000313" key="1">
    <source>
        <dbReference type="EMBL" id="GAI98537.1"/>
    </source>
</evidence>
<accession>X1SZR5</accession>